<accession>A0AAN1WF53</accession>
<reference evidence="1 2" key="1">
    <citation type="journal article" date="2022" name="IScience">
        <title>An ultrasensitive nanofiber-based assay for enzymatic hydrolysis and deep-sea microbial degradation of cellulose.</title>
        <authorList>
            <person name="Tsudome M."/>
            <person name="Tachioka M."/>
            <person name="Miyazaki M."/>
            <person name="Uchimura K."/>
            <person name="Tsuda M."/>
            <person name="Takaki Y."/>
            <person name="Deguchi S."/>
        </authorList>
    </citation>
    <scope>NUCLEOTIDE SEQUENCE [LARGE SCALE GENOMIC DNA]</scope>
    <source>
        <strain evidence="1 2">GE09</strain>
    </source>
</reference>
<dbReference type="EMBL" id="AP023086">
    <property type="protein sequence ID" value="BCD96464.1"/>
    <property type="molecule type" value="Genomic_DNA"/>
</dbReference>
<proteinExistence type="predicted"/>
<gene>
    <name evidence="1" type="ORF">MARGE09_P0664</name>
</gene>
<evidence type="ECO:0000313" key="1">
    <source>
        <dbReference type="EMBL" id="BCD96464.1"/>
    </source>
</evidence>
<dbReference type="KEGG" id="marq:MARGE09_P0664"/>
<keyword evidence="2" id="KW-1185">Reference proteome</keyword>
<name>A0AAN1WF53_9GAMM</name>
<sequence>MAAFFFKLFITVNKMLKNKEIDSLREKALKLVAERVPVPSNYLLVGSLFVNHDAIPVFIFRFQQDESIKEIGGEHFSVSVDLDATKIMGFIHIHKEHCGDGLLDDESAKVIARDFIPQVAPDLASEYEIKWVMKQLENPNKIPHESPFPFQDTSGETYLVTGVRVKLFFEKLSSWGWVIVGREGKIISFERQINWNTIMNRRSTPAWLHDPYIQELSEDINHLN</sequence>
<evidence type="ECO:0000313" key="2">
    <source>
        <dbReference type="Proteomes" id="UP001320119"/>
    </source>
</evidence>
<dbReference type="AlphaFoldDB" id="A0AAN1WF53"/>
<protein>
    <submittedName>
        <fullName evidence="1">Uncharacterized protein</fullName>
    </submittedName>
</protein>
<organism evidence="1 2">
    <name type="scientific">Marinagarivorans cellulosilyticus</name>
    <dbReference type="NCBI Taxonomy" id="2721545"/>
    <lineage>
        <taxon>Bacteria</taxon>
        <taxon>Pseudomonadati</taxon>
        <taxon>Pseudomonadota</taxon>
        <taxon>Gammaproteobacteria</taxon>
        <taxon>Cellvibrionales</taxon>
        <taxon>Cellvibrionaceae</taxon>
        <taxon>Marinagarivorans</taxon>
    </lineage>
</organism>
<dbReference type="Proteomes" id="UP001320119">
    <property type="component" value="Chromosome"/>
</dbReference>